<dbReference type="AlphaFoldDB" id="A0A1E3RMN1"/>
<dbReference type="Proteomes" id="UP000094053">
    <property type="component" value="Unassembled WGS sequence"/>
</dbReference>
<reference evidence="2" key="1">
    <citation type="submission" date="2016-09" db="EMBL/GenBank/DDBJ databases">
        <authorList>
            <person name="Greninger A.L."/>
            <person name="Jerome K.R."/>
            <person name="Mcnair B."/>
            <person name="Wallis C."/>
            <person name="Fang F."/>
        </authorList>
    </citation>
    <scope>NUCLEOTIDE SEQUENCE [LARGE SCALE GENOMIC DNA]</scope>
    <source>
        <strain evidence="2">M6</strain>
    </source>
</reference>
<comment type="caution">
    <text evidence="1">The sequence shown here is derived from an EMBL/GenBank/DDBJ whole genome shotgun (WGS) entry which is preliminary data.</text>
</comment>
<dbReference type="STRING" id="1776.BHQ18_07060"/>
<evidence type="ECO:0008006" key="3">
    <source>
        <dbReference type="Google" id="ProtNLM"/>
    </source>
</evidence>
<accession>A0A1E3RMN1</accession>
<proteinExistence type="predicted"/>
<protein>
    <recommendedName>
        <fullName evidence="3">Mammalian cell entry protein</fullName>
    </recommendedName>
</protein>
<evidence type="ECO:0000313" key="2">
    <source>
        <dbReference type="Proteomes" id="UP000094053"/>
    </source>
</evidence>
<gene>
    <name evidence="1" type="ORF">BHQ18_07060</name>
</gene>
<evidence type="ECO:0000313" key="1">
    <source>
        <dbReference type="EMBL" id="ODQ91146.1"/>
    </source>
</evidence>
<organism evidence="1 2">
    <name type="scientific">Mycolicibacterium flavescens</name>
    <name type="common">Mycobacterium flavescens</name>
    <dbReference type="NCBI Taxonomy" id="1776"/>
    <lineage>
        <taxon>Bacteria</taxon>
        <taxon>Bacillati</taxon>
        <taxon>Actinomycetota</taxon>
        <taxon>Actinomycetes</taxon>
        <taxon>Mycobacteriales</taxon>
        <taxon>Mycobacteriaceae</taxon>
        <taxon>Mycolicibacterium</taxon>
    </lineage>
</organism>
<name>A0A1E3RMN1_MYCFV</name>
<dbReference type="EMBL" id="MIHA01000004">
    <property type="protein sequence ID" value="ODQ91146.1"/>
    <property type="molecule type" value="Genomic_DNA"/>
</dbReference>
<keyword evidence="2" id="KW-1185">Reference proteome</keyword>
<sequence length="296" mass="30857">MLGAQQAGLADPGGGVLGVLAESGPVVEQARDVFSSMHDTLPQLLANTTILLDMLKRYDNGLEQFLVILPQGASVAQTVLAPFPGTVGLNFNLTINNPPACLTGFSPPGEWRSPADTTTAPLPTDVRYCKIPKDAPNVVRGARNYPCVDVPGKRAATPTECRGSEPYVPMGTNPWYGDPNQIVDCPAPAARCTVAVEPGRVRPAPTINTGVNPMPADRLPPTPGPVSDPLTAPGAGSVECNGQQPNPCVYHPAPIPTAGIYSPASGEVVGPDGVTYRVQNSAPDADNGWKQMLAPQ</sequence>